<dbReference type="RefSeq" id="WP_037164438.1">
    <property type="nucleotide sequence ID" value="NZ_CAJXID010000002.1"/>
</dbReference>
<dbReference type="PANTHER" id="PTHR35369:SF2">
    <property type="entry name" value="BLR3025 PROTEIN"/>
    <property type="match status" value="1"/>
</dbReference>
<dbReference type="SUPFAM" id="SSF56672">
    <property type="entry name" value="DNA/RNA polymerases"/>
    <property type="match status" value="1"/>
</dbReference>
<dbReference type="InterPro" id="IPR043502">
    <property type="entry name" value="DNA/RNA_pol_sf"/>
</dbReference>
<dbReference type="EMBL" id="JOKJ01000008">
    <property type="protein sequence ID" value="KEQ09046.1"/>
    <property type="molecule type" value="Genomic_DNA"/>
</dbReference>
<name>A0A922TBC7_9HYPH</name>
<dbReference type="CDD" id="cd03468">
    <property type="entry name" value="PolY_like"/>
    <property type="match status" value="1"/>
</dbReference>
<sequence length="470" mass="52780">MRLTSLDEMSETLGLRLGQGLAEARAIHPSVEVVDENPAADRSLLEAIADWCDRYTPLVAIDGEKGLLLDITGCAHLFGGEELLLNDVMLRLFQMGFDARGAISGWPGLSWAVCRFGHGGVVADRERETIAAPLPVAALRLEQDLVGALRKLGLKRIGDILPLPRAPLARRFGAQVLLRLDQMMGRVEEPISPRRPVPVLSCERRLLEPIRAEEDILHLAGQVALLLLPSLEARGAGGRVFELVLFRVDGKVFRIEAGASQPLREPQRIAALFSERLKAVHDDLDAGFGFEILRLNVLRHEDFRSTQTDFEGQGQQAASLGDFVDRVSARLGCHVLQGVALRQSHVPERASVFLPALDMPAASKRDDLHLGFQIRDRPVRLFRYPERVEAVAEVPDGPPFRFRWRRILHEVLRAEGPERISPEWWLDEEDPGERDYFRLEVMTGQRLWLYRKGHYHQDTAPGWYVQGVFA</sequence>
<keyword evidence="3" id="KW-1185">Reference proteome</keyword>
<evidence type="ECO:0000313" key="2">
    <source>
        <dbReference type="EMBL" id="KEQ09046.1"/>
    </source>
</evidence>
<organism evidence="2 3">
    <name type="scientific">Pseudorhizobium pelagicum</name>
    <dbReference type="NCBI Taxonomy" id="1509405"/>
    <lineage>
        <taxon>Bacteria</taxon>
        <taxon>Pseudomonadati</taxon>
        <taxon>Pseudomonadota</taxon>
        <taxon>Alphaproteobacteria</taxon>
        <taxon>Hyphomicrobiales</taxon>
        <taxon>Rhizobiaceae</taxon>
        <taxon>Rhizobium/Agrobacterium group</taxon>
        <taxon>Pseudorhizobium</taxon>
    </lineage>
</organism>
<gene>
    <name evidence="2" type="ORF">GV68_25085</name>
</gene>
<proteinExistence type="predicted"/>
<dbReference type="OrthoDB" id="9788640at2"/>
<dbReference type="PANTHER" id="PTHR35369">
    <property type="entry name" value="BLR3025 PROTEIN-RELATED"/>
    <property type="match status" value="1"/>
</dbReference>
<dbReference type="Proteomes" id="UP000052167">
    <property type="component" value="Unassembled WGS sequence"/>
</dbReference>
<protein>
    <submittedName>
        <fullName evidence="2">DNA repair protein</fullName>
    </submittedName>
</protein>
<dbReference type="InterPro" id="IPR050356">
    <property type="entry name" value="SulA_CellDiv_inhibitor"/>
</dbReference>
<comment type="caution">
    <text evidence="2">The sequence shown here is derived from an EMBL/GenBank/DDBJ whole genome shotgun (WGS) entry which is preliminary data.</text>
</comment>
<dbReference type="GO" id="GO:0006281">
    <property type="term" value="P:DNA repair"/>
    <property type="evidence" value="ECO:0007669"/>
    <property type="project" value="TreeGrafter"/>
</dbReference>
<accession>A0A922TBC7</accession>
<reference evidence="2 3" key="1">
    <citation type="submission" date="2014-06" db="EMBL/GenBank/DDBJ databases">
        <title>Rhizobium pelagicum/R2-400B4.</title>
        <authorList>
            <person name="Kimes N.E."/>
            <person name="Lopez-Perez M."/>
        </authorList>
    </citation>
    <scope>NUCLEOTIDE SEQUENCE [LARGE SCALE GENOMIC DNA]</scope>
    <source>
        <strain evidence="2 3">R2-400B4</strain>
    </source>
</reference>
<evidence type="ECO:0000256" key="1">
    <source>
        <dbReference type="ARBA" id="ARBA00022763"/>
    </source>
</evidence>
<keyword evidence="1" id="KW-0227">DNA damage</keyword>
<dbReference type="AlphaFoldDB" id="A0A922TBC7"/>
<evidence type="ECO:0000313" key="3">
    <source>
        <dbReference type="Proteomes" id="UP000052167"/>
    </source>
</evidence>